<dbReference type="Proteomes" id="UP001292094">
    <property type="component" value="Unassembled WGS sequence"/>
</dbReference>
<dbReference type="AlphaFoldDB" id="A0AAE1PE22"/>
<dbReference type="EMBL" id="JAWZYT010002238">
    <property type="protein sequence ID" value="KAK4305744.1"/>
    <property type="molecule type" value="Genomic_DNA"/>
</dbReference>
<name>A0AAE1PE22_9EUCA</name>
<evidence type="ECO:0000313" key="2">
    <source>
        <dbReference type="EMBL" id="KAK4305744.1"/>
    </source>
</evidence>
<comment type="caution">
    <text evidence="2">The sequence shown here is derived from an EMBL/GenBank/DDBJ whole genome shotgun (WGS) entry which is preliminary data.</text>
</comment>
<keyword evidence="3" id="KW-1185">Reference proteome</keyword>
<evidence type="ECO:0000313" key="3">
    <source>
        <dbReference type="Proteomes" id="UP001292094"/>
    </source>
</evidence>
<keyword evidence="1" id="KW-1133">Transmembrane helix</keyword>
<keyword evidence="1" id="KW-0812">Transmembrane</keyword>
<gene>
    <name evidence="2" type="ORF">Pmani_022369</name>
</gene>
<sequence>MRGHAGLVRHARWNFSQNSDVVVHIGIIAVALAATTMPTALCLLWVISGFSQGDSCQKMITINKKQSKCETTPQSHSDNWKLFCPGLCLGAEHWHQDLTGRGMSDEK</sequence>
<protein>
    <submittedName>
        <fullName evidence="2">Uncharacterized protein</fullName>
    </submittedName>
</protein>
<accession>A0AAE1PE22</accession>
<proteinExistence type="predicted"/>
<feature type="transmembrane region" description="Helical" evidence="1">
    <location>
        <begin position="21"/>
        <end position="47"/>
    </location>
</feature>
<keyword evidence="1" id="KW-0472">Membrane</keyword>
<evidence type="ECO:0000256" key="1">
    <source>
        <dbReference type="SAM" id="Phobius"/>
    </source>
</evidence>
<reference evidence="2" key="1">
    <citation type="submission" date="2023-11" db="EMBL/GenBank/DDBJ databases">
        <title>Genome assemblies of two species of porcelain crab, Petrolisthes cinctipes and Petrolisthes manimaculis (Anomura: Porcellanidae).</title>
        <authorList>
            <person name="Angst P."/>
        </authorList>
    </citation>
    <scope>NUCLEOTIDE SEQUENCE</scope>
    <source>
        <strain evidence="2">PB745_02</strain>
        <tissue evidence="2">Gill</tissue>
    </source>
</reference>
<organism evidence="2 3">
    <name type="scientific">Petrolisthes manimaculis</name>
    <dbReference type="NCBI Taxonomy" id="1843537"/>
    <lineage>
        <taxon>Eukaryota</taxon>
        <taxon>Metazoa</taxon>
        <taxon>Ecdysozoa</taxon>
        <taxon>Arthropoda</taxon>
        <taxon>Crustacea</taxon>
        <taxon>Multicrustacea</taxon>
        <taxon>Malacostraca</taxon>
        <taxon>Eumalacostraca</taxon>
        <taxon>Eucarida</taxon>
        <taxon>Decapoda</taxon>
        <taxon>Pleocyemata</taxon>
        <taxon>Anomura</taxon>
        <taxon>Galatheoidea</taxon>
        <taxon>Porcellanidae</taxon>
        <taxon>Petrolisthes</taxon>
    </lineage>
</organism>